<dbReference type="Proteomes" id="UP000008794">
    <property type="component" value="Chromosome"/>
</dbReference>
<reference evidence="1 2" key="1">
    <citation type="submission" date="2010-03" db="EMBL/GenBank/DDBJ databases">
        <title>The genome sequence of Alistipes shahii WAL 8301.</title>
        <authorList>
            <consortium name="metaHIT consortium -- http://www.metahit.eu/"/>
            <person name="Pajon A."/>
            <person name="Turner K."/>
            <person name="Parkhill J."/>
        </authorList>
    </citation>
    <scope>NUCLEOTIDE SEQUENCE [LARGE SCALE GENOMIC DNA]</scope>
    <source>
        <strain evidence="1 2">WAL 8301</strain>
    </source>
</reference>
<dbReference type="KEGG" id="ash:AL1_23720"/>
<gene>
    <name evidence="1" type="ORF">AL1_23720</name>
</gene>
<dbReference type="PATRIC" id="fig|717959.3.peg.859"/>
<accession>D4INV0</accession>
<keyword evidence="2" id="KW-1185">Reference proteome</keyword>
<reference evidence="1 2" key="2">
    <citation type="submission" date="2010-03" db="EMBL/GenBank/DDBJ databases">
        <authorList>
            <person name="Pajon A."/>
        </authorList>
    </citation>
    <scope>NUCLEOTIDE SEQUENCE [LARGE SCALE GENOMIC DNA]</scope>
    <source>
        <strain evidence="1 2">WAL 8301</strain>
    </source>
</reference>
<organism evidence="1 2">
    <name type="scientific">Alistipes shahii WAL 8301</name>
    <dbReference type="NCBI Taxonomy" id="717959"/>
    <lineage>
        <taxon>Bacteria</taxon>
        <taxon>Pseudomonadati</taxon>
        <taxon>Bacteroidota</taxon>
        <taxon>Bacteroidia</taxon>
        <taxon>Bacteroidales</taxon>
        <taxon>Rikenellaceae</taxon>
        <taxon>Alistipes</taxon>
    </lineage>
</organism>
<sequence>MDKDNNFYPHVFTWEQFQRALLYTKKYYGMDAPYFYRTANAELAGKDQPITIYNRLMFEDFCKRLLFSDKSSSKYMEQIPQEEIAIIWALMLVEWGLLCEWLKDQDSDYTLGDYYADNPNDYYQDHMREELLKTYLFCKQTPIRPQRTNEIILTVNKGYPKYRRSLTLPNFENWVLRGALLQYCESHLEDIHSVEEAQKALDAYHEKGRKADEKIDRIIYGTYTMFKDAAKDTRATSTGLCRIITNYLFYLGMISKYEVENEQLIAGRIKYMLKQGKQPRFTLRILSGKEALEELSKSGRNTFEDMMK</sequence>
<protein>
    <submittedName>
        <fullName evidence="1">Uncharacterized protein</fullName>
    </submittedName>
</protein>
<evidence type="ECO:0000313" key="1">
    <source>
        <dbReference type="EMBL" id="CBK64612.1"/>
    </source>
</evidence>
<dbReference type="STRING" id="717959.AL1_23720"/>
<dbReference type="BioCyc" id="ASHA717959:AL1_RS11160-MONOMER"/>
<dbReference type="HOGENOM" id="CLU_902067_0_0_10"/>
<evidence type="ECO:0000313" key="2">
    <source>
        <dbReference type="Proteomes" id="UP000008794"/>
    </source>
</evidence>
<dbReference type="GeneID" id="92757535"/>
<name>D4INV0_9BACT</name>
<dbReference type="AlphaFoldDB" id="D4INV0"/>
<proteinExistence type="predicted"/>
<dbReference type="EMBL" id="FP929032">
    <property type="protein sequence ID" value="CBK64612.1"/>
    <property type="molecule type" value="Genomic_DNA"/>
</dbReference>
<dbReference type="RefSeq" id="WP_015547427.1">
    <property type="nucleotide sequence ID" value="NC_021030.1"/>
</dbReference>